<keyword evidence="4" id="KW-1185">Reference proteome</keyword>
<dbReference type="InterPro" id="IPR040079">
    <property type="entry name" value="Glutathione_S-Trfase"/>
</dbReference>
<dbReference type="PROSITE" id="PS50404">
    <property type="entry name" value="GST_NTER"/>
    <property type="match status" value="1"/>
</dbReference>
<dbReference type="GO" id="GO:0005737">
    <property type="term" value="C:cytoplasm"/>
    <property type="evidence" value="ECO:0007669"/>
    <property type="project" value="TreeGrafter"/>
</dbReference>
<reference evidence="3 4" key="1">
    <citation type="submission" date="2016-04" db="EMBL/GenBank/DDBJ databases">
        <title>Draft genome sequence of freshwater magnetotactic bacteria Magnetospirillum marisnigri SP-1 and Magnetospirillum moscoviense BB-1.</title>
        <authorList>
            <person name="Koziaeva V."/>
            <person name="Dziuba M.V."/>
            <person name="Ivanov T.M."/>
            <person name="Kuznetsov B."/>
            <person name="Grouzdev D.S."/>
        </authorList>
    </citation>
    <scope>NUCLEOTIDE SEQUENCE [LARGE SCALE GENOMIC DNA]</scope>
    <source>
        <strain evidence="3 4">BB-1</strain>
    </source>
</reference>
<organism evidence="3 4">
    <name type="scientific">Magnetospirillum moscoviense</name>
    <dbReference type="NCBI Taxonomy" id="1437059"/>
    <lineage>
        <taxon>Bacteria</taxon>
        <taxon>Pseudomonadati</taxon>
        <taxon>Pseudomonadota</taxon>
        <taxon>Alphaproteobacteria</taxon>
        <taxon>Rhodospirillales</taxon>
        <taxon>Rhodospirillaceae</taxon>
        <taxon>Magnetospirillum</taxon>
    </lineage>
</organism>
<dbReference type="AlphaFoldDB" id="A0A178MZT5"/>
<dbReference type="InterPro" id="IPR036249">
    <property type="entry name" value="Thioredoxin-like_sf"/>
</dbReference>
<dbReference type="SFLD" id="SFLDS00019">
    <property type="entry name" value="Glutathione_Transferase_(cytos"/>
    <property type="match status" value="1"/>
</dbReference>
<comment type="caution">
    <text evidence="3">The sequence shown here is derived from an EMBL/GenBank/DDBJ whole genome shotgun (WGS) entry which is preliminary data.</text>
</comment>
<feature type="domain" description="GST C-terminal" evidence="2">
    <location>
        <begin position="84"/>
        <end position="221"/>
    </location>
</feature>
<accession>A0A178MZT5</accession>
<dbReference type="PANTHER" id="PTHR43968">
    <property type="match status" value="1"/>
</dbReference>
<keyword evidence="3" id="KW-0808">Transferase</keyword>
<dbReference type="CDD" id="cd00570">
    <property type="entry name" value="GST_N_family"/>
    <property type="match status" value="1"/>
</dbReference>
<name>A0A178MZT5_9PROT</name>
<dbReference type="EMBL" id="LWQU01000022">
    <property type="protein sequence ID" value="OAN65469.1"/>
    <property type="molecule type" value="Genomic_DNA"/>
</dbReference>
<dbReference type="InterPro" id="IPR004046">
    <property type="entry name" value="GST_C"/>
</dbReference>
<dbReference type="Gene3D" id="1.20.1050.10">
    <property type="match status" value="1"/>
</dbReference>
<dbReference type="Pfam" id="PF13409">
    <property type="entry name" value="GST_N_2"/>
    <property type="match status" value="1"/>
</dbReference>
<dbReference type="SUPFAM" id="SSF52833">
    <property type="entry name" value="Thioredoxin-like"/>
    <property type="match status" value="1"/>
</dbReference>
<gene>
    <name evidence="3" type="ORF">A6A05_05780</name>
</gene>
<dbReference type="InterPro" id="IPR050983">
    <property type="entry name" value="GST_Omega/HSP26"/>
</dbReference>
<dbReference type="RefSeq" id="WP_068496663.1">
    <property type="nucleotide sequence ID" value="NZ_LWQU01000022.1"/>
</dbReference>
<evidence type="ECO:0000259" key="2">
    <source>
        <dbReference type="PROSITE" id="PS50405"/>
    </source>
</evidence>
<dbReference type="Proteomes" id="UP000078543">
    <property type="component" value="Unassembled WGS sequence"/>
</dbReference>
<dbReference type="STRING" id="1437059.A6A05_05780"/>
<dbReference type="OrthoDB" id="9794721at2"/>
<dbReference type="CDD" id="cd00299">
    <property type="entry name" value="GST_C_family"/>
    <property type="match status" value="1"/>
</dbReference>
<dbReference type="InterPro" id="IPR004045">
    <property type="entry name" value="Glutathione_S-Trfase_N"/>
</dbReference>
<protein>
    <submittedName>
        <fullName evidence="3">Glutathione S-transferase</fullName>
    </submittedName>
</protein>
<evidence type="ECO:0000259" key="1">
    <source>
        <dbReference type="PROSITE" id="PS50404"/>
    </source>
</evidence>
<dbReference type="Pfam" id="PF00043">
    <property type="entry name" value="GST_C"/>
    <property type="match status" value="1"/>
</dbReference>
<sequence length="223" mass="25252">MRSLYHHPLCPFSRKVRLVLAEKKLEFDEHVERPWECRPEFAALNPAAEVPVLVEEGGTALADSTAICEYLDEAFREPPLLPAEPMARAEVRRLVGWFDAKFHHEVTRGLLGEKVIKRLSQSRAEPDSRAIRAAFSAIHEHLDYIGWLTERHSFLAGSSLSMADIAAAAQLSCIDYIGDVPWDRHHGAKDWYARVKSRPSFRALLADHLPGVPPPRHYADLDF</sequence>
<dbReference type="SUPFAM" id="SSF47616">
    <property type="entry name" value="GST C-terminal domain-like"/>
    <property type="match status" value="1"/>
</dbReference>
<dbReference type="InterPro" id="IPR010987">
    <property type="entry name" value="Glutathione-S-Trfase_C-like"/>
</dbReference>
<proteinExistence type="predicted"/>
<evidence type="ECO:0000313" key="3">
    <source>
        <dbReference type="EMBL" id="OAN65469.1"/>
    </source>
</evidence>
<feature type="domain" description="GST N-terminal" evidence="1">
    <location>
        <begin position="1"/>
        <end position="79"/>
    </location>
</feature>
<dbReference type="PROSITE" id="PS50405">
    <property type="entry name" value="GST_CTER"/>
    <property type="match status" value="1"/>
</dbReference>
<dbReference type="InterPro" id="IPR036282">
    <property type="entry name" value="Glutathione-S-Trfase_C_sf"/>
</dbReference>
<evidence type="ECO:0000313" key="4">
    <source>
        <dbReference type="Proteomes" id="UP000078543"/>
    </source>
</evidence>
<dbReference type="Gene3D" id="3.40.30.10">
    <property type="entry name" value="Glutaredoxin"/>
    <property type="match status" value="1"/>
</dbReference>
<dbReference type="GO" id="GO:0016740">
    <property type="term" value="F:transferase activity"/>
    <property type="evidence" value="ECO:0007669"/>
    <property type="project" value="UniProtKB-KW"/>
</dbReference>
<dbReference type="PANTHER" id="PTHR43968:SF6">
    <property type="entry name" value="GLUTATHIONE S-TRANSFERASE OMEGA"/>
    <property type="match status" value="1"/>
</dbReference>
<dbReference type="SFLD" id="SFLDG00358">
    <property type="entry name" value="Main_(cytGST)"/>
    <property type="match status" value="1"/>
</dbReference>